<dbReference type="Proteomes" id="UP000235672">
    <property type="component" value="Unassembled WGS sequence"/>
</dbReference>
<gene>
    <name evidence="1" type="ORF">NA56DRAFT_186792</name>
</gene>
<accession>A0A2J6Q1N8</accession>
<evidence type="ECO:0000313" key="1">
    <source>
        <dbReference type="EMBL" id="PMD20182.1"/>
    </source>
</evidence>
<reference evidence="1 2" key="1">
    <citation type="submission" date="2016-05" db="EMBL/GenBank/DDBJ databases">
        <title>A degradative enzymes factory behind the ericoid mycorrhizal symbiosis.</title>
        <authorList>
            <consortium name="DOE Joint Genome Institute"/>
            <person name="Martino E."/>
            <person name="Morin E."/>
            <person name="Grelet G."/>
            <person name="Kuo A."/>
            <person name="Kohler A."/>
            <person name="Daghino S."/>
            <person name="Barry K."/>
            <person name="Choi C."/>
            <person name="Cichocki N."/>
            <person name="Clum A."/>
            <person name="Copeland A."/>
            <person name="Hainaut M."/>
            <person name="Haridas S."/>
            <person name="Labutti K."/>
            <person name="Lindquist E."/>
            <person name="Lipzen A."/>
            <person name="Khouja H.-R."/>
            <person name="Murat C."/>
            <person name="Ohm R."/>
            <person name="Olson A."/>
            <person name="Spatafora J."/>
            <person name="Veneault-Fourrey C."/>
            <person name="Henrissat B."/>
            <person name="Grigoriev I."/>
            <person name="Martin F."/>
            <person name="Perotto S."/>
        </authorList>
    </citation>
    <scope>NUCLEOTIDE SEQUENCE [LARGE SCALE GENOMIC DNA]</scope>
    <source>
        <strain evidence="1 2">UAMH 7357</strain>
    </source>
</reference>
<evidence type="ECO:0000313" key="2">
    <source>
        <dbReference type="Proteomes" id="UP000235672"/>
    </source>
</evidence>
<proteinExistence type="predicted"/>
<dbReference type="EMBL" id="KZ613486">
    <property type="protein sequence ID" value="PMD20182.1"/>
    <property type="molecule type" value="Genomic_DNA"/>
</dbReference>
<keyword evidence="2" id="KW-1185">Reference proteome</keyword>
<organism evidence="1 2">
    <name type="scientific">Hyaloscypha hepaticicola</name>
    <dbReference type="NCBI Taxonomy" id="2082293"/>
    <lineage>
        <taxon>Eukaryota</taxon>
        <taxon>Fungi</taxon>
        <taxon>Dikarya</taxon>
        <taxon>Ascomycota</taxon>
        <taxon>Pezizomycotina</taxon>
        <taxon>Leotiomycetes</taxon>
        <taxon>Helotiales</taxon>
        <taxon>Hyaloscyphaceae</taxon>
        <taxon>Hyaloscypha</taxon>
    </lineage>
</organism>
<protein>
    <submittedName>
        <fullName evidence="1">Uncharacterized protein</fullName>
    </submittedName>
</protein>
<sequence length="140" mass="15642">MLAKHKVYRSNSLLGQRVQMDDLKVQKVECTTCNSKGSIPCTQDYLCTLGVTAWCSHCNEHFGVQGLLQDSGVPYCQIHASFTQSCTACVKLFCIWAETQRPNCGRCRDNSKIEVYDCTVCEGTGWHECDADDCPFIAQD</sequence>
<dbReference type="AlphaFoldDB" id="A0A2J6Q1N8"/>
<name>A0A2J6Q1N8_9HELO</name>